<keyword evidence="4" id="KW-1185">Reference proteome</keyword>
<name>A0ABU5RCN4_9PSEU</name>
<keyword evidence="3" id="KW-0808">Transferase</keyword>
<dbReference type="InterPro" id="IPR006342">
    <property type="entry name" value="FkbM_mtfrase"/>
</dbReference>
<gene>
    <name evidence="3" type="ORF">VA596_28685</name>
</gene>
<evidence type="ECO:0000256" key="1">
    <source>
        <dbReference type="SAM" id="MobiDB-lite"/>
    </source>
</evidence>
<dbReference type="Pfam" id="PF05050">
    <property type="entry name" value="Methyltransf_21"/>
    <property type="match status" value="1"/>
</dbReference>
<protein>
    <submittedName>
        <fullName evidence="3">FkbM family methyltransferase</fullName>
    </submittedName>
</protein>
<comment type="caution">
    <text evidence="3">The sequence shown here is derived from an EMBL/GenBank/DDBJ whole genome shotgun (WGS) entry which is preliminary data.</text>
</comment>
<sequence>MPRAPFRDGLRSADAGRTLLKVDVEGAEADVLAGIAETDWPRIRQVVLETQHAGPHLRALLAARGFTVTTARPEGVLAGLGTETVRAWCRCSCRWRRRCTGPGTPSPSPSRPPRRWRTSWRATASSTWCCRTCARRSSSSPTPPSCRAPACRAPRTRKPPAPPAPAKSRAAGRDLRA</sequence>
<feature type="domain" description="Methyltransferase FkbM" evidence="2">
    <location>
        <begin position="18"/>
        <end position="66"/>
    </location>
</feature>
<reference evidence="3 4" key="1">
    <citation type="submission" date="2023-12" db="EMBL/GenBank/DDBJ databases">
        <title>Amycolatopsis sp. V23-08.</title>
        <authorList>
            <person name="Somphong A."/>
        </authorList>
    </citation>
    <scope>NUCLEOTIDE SEQUENCE [LARGE SCALE GENOMIC DNA]</scope>
    <source>
        <strain evidence="3 4">V23-08</strain>
    </source>
</reference>
<organism evidence="3 4">
    <name type="scientific">Amycolatopsis heterodermiae</name>
    <dbReference type="NCBI Taxonomy" id="3110235"/>
    <lineage>
        <taxon>Bacteria</taxon>
        <taxon>Bacillati</taxon>
        <taxon>Actinomycetota</taxon>
        <taxon>Actinomycetes</taxon>
        <taxon>Pseudonocardiales</taxon>
        <taxon>Pseudonocardiaceae</taxon>
        <taxon>Amycolatopsis</taxon>
    </lineage>
</organism>
<dbReference type="EMBL" id="JAYFSI010000007">
    <property type="protein sequence ID" value="MEA5363539.1"/>
    <property type="molecule type" value="Genomic_DNA"/>
</dbReference>
<evidence type="ECO:0000259" key="2">
    <source>
        <dbReference type="Pfam" id="PF05050"/>
    </source>
</evidence>
<accession>A0ABU5RCN4</accession>
<dbReference type="GO" id="GO:0008168">
    <property type="term" value="F:methyltransferase activity"/>
    <property type="evidence" value="ECO:0007669"/>
    <property type="project" value="UniProtKB-KW"/>
</dbReference>
<evidence type="ECO:0000313" key="3">
    <source>
        <dbReference type="EMBL" id="MEA5363539.1"/>
    </source>
</evidence>
<dbReference type="RefSeq" id="WP_323331632.1">
    <property type="nucleotide sequence ID" value="NZ_JAYFSI010000007.1"/>
</dbReference>
<evidence type="ECO:0000313" key="4">
    <source>
        <dbReference type="Proteomes" id="UP001304298"/>
    </source>
</evidence>
<proteinExistence type="predicted"/>
<feature type="region of interest" description="Disordered" evidence="1">
    <location>
        <begin position="133"/>
        <end position="177"/>
    </location>
</feature>
<dbReference type="Proteomes" id="UP001304298">
    <property type="component" value="Unassembled WGS sequence"/>
</dbReference>
<dbReference type="GO" id="GO:0032259">
    <property type="term" value="P:methylation"/>
    <property type="evidence" value="ECO:0007669"/>
    <property type="project" value="UniProtKB-KW"/>
</dbReference>
<keyword evidence="3" id="KW-0489">Methyltransferase</keyword>